<dbReference type="SUPFAM" id="SSF160240">
    <property type="entry name" value="Cation efflux protein cytoplasmic domain-like"/>
    <property type="match status" value="1"/>
</dbReference>
<keyword evidence="5 7" id="KW-1133">Transmembrane helix</keyword>
<dbReference type="eggNOG" id="COG0053">
    <property type="taxonomic scope" value="Bacteria"/>
</dbReference>
<dbReference type="Pfam" id="PF16916">
    <property type="entry name" value="ZT_dimer"/>
    <property type="match status" value="1"/>
</dbReference>
<comment type="similarity">
    <text evidence="2">Belongs to the cation diffusion facilitator (CDF) transporter (TC 2.A.4) family.</text>
</comment>
<dbReference type="GO" id="GO:0008324">
    <property type="term" value="F:monoatomic cation transmembrane transporter activity"/>
    <property type="evidence" value="ECO:0007669"/>
    <property type="project" value="InterPro"/>
</dbReference>
<feature type="transmembrane region" description="Helical" evidence="7">
    <location>
        <begin position="197"/>
        <end position="215"/>
    </location>
</feature>
<dbReference type="EMBL" id="AEXM01000012">
    <property type="protein sequence ID" value="EGC82338.1"/>
    <property type="molecule type" value="Genomic_DNA"/>
</dbReference>
<keyword evidence="3" id="KW-0813">Transport</keyword>
<dbReference type="InterPro" id="IPR058533">
    <property type="entry name" value="Cation_efflux_TM"/>
</dbReference>
<dbReference type="InterPro" id="IPR002524">
    <property type="entry name" value="Cation_efflux"/>
</dbReference>
<evidence type="ECO:0000256" key="7">
    <source>
        <dbReference type="SAM" id="Phobius"/>
    </source>
</evidence>
<dbReference type="Pfam" id="PF01545">
    <property type="entry name" value="Cation_efflux"/>
    <property type="match status" value="1"/>
</dbReference>
<evidence type="ECO:0000256" key="6">
    <source>
        <dbReference type="ARBA" id="ARBA00023136"/>
    </source>
</evidence>
<protein>
    <submittedName>
        <fullName evidence="10">Cation diffusion facilitator family transporter</fullName>
    </submittedName>
</protein>
<evidence type="ECO:0000256" key="5">
    <source>
        <dbReference type="ARBA" id="ARBA00022989"/>
    </source>
</evidence>
<evidence type="ECO:0000313" key="11">
    <source>
        <dbReference type="Proteomes" id="UP000005286"/>
    </source>
</evidence>
<dbReference type="STRING" id="879305.HMPREF9290_1547"/>
<dbReference type="SUPFAM" id="SSF161111">
    <property type="entry name" value="Cation efflux protein transmembrane domain-like"/>
    <property type="match status" value="1"/>
</dbReference>
<feature type="domain" description="Cation efflux protein cytoplasmic" evidence="9">
    <location>
        <begin position="229"/>
        <end position="303"/>
    </location>
</feature>
<dbReference type="InterPro" id="IPR027469">
    <property type="entry name" value="Cation_efflux_TMD_sf"/>
</dbReference>
<name>F0GUX3_9FIRM</name>
<keyword evidence="4 7" id="KW-0812">Transmembrane</keyword>
<keyword evidence="11" id="KW-1185">Reference proteome</keyword>
<gene>
    <name evidence="10" type="ORF">HMPREF9290_1547</name>
</gene>
<evidence type="ECO:0000256" key="4">
    <source>
        <dbReference type="ARBA" id="ARBA00022692"/>
    </source>
</evidence>
<proteinExistence type="inferred from homology"/>
<feature type="transmembrane region" description="Helical" evidence="7">
    <location>
        <begin position="128"/>
        <end position="150"/>
    </location>
</feature>
<reference evidence="10 11" key="1">
    <citation type="submission" date="2011-01" db="EMBL/GenBank/DDBJ databases">
        <authorList>
            <person name="Durkin A.S."/>
            <person name="Madupu R."/>
            <person name="Torralba M."/>
            <person name="Gillis M."/>
            <person name="Methe B."/>
            <person name="Sutton G."/>
            <person name="Nelson K.E."/>
        </authorList>
    </citation>
    <scope>NUCLEOTIDE SEQUENCE [LARGE SCALE GENOMIC DNA]</scope>
    <source>
        <strain evidence="10 11">ACS-065-V-Col13</strain>
    </source>
</reference>
<dbReference type="Gene3D" id="3.30.70.1350">
    <property type="entry name" value="Cation efflux protein, cytoplasmic domain"/>
    <property type="match status" value="1"/>
</dbReference>
<evidence type="ECO:0000256" key="1">
    <source>
        <dbReference type="ARBA" id="ARBA00004141"/>
    </source>
</evidence>
<feature type="domain" description="Cation efflux protein transmembrane" evidence="8">
    <location>
        <begin position="31"/>
        <end position="223"/>
    </location>
</feature>
<dbReference type="Gene3D" id="1.20.1510.10">
    <property type="entry name" value="Cation efflux protein transmembrane domain"/>
    <property type="match status" value="1"/>
</dbReference>
<dbReference type="InterPro" id="IPR027470">
    <property type="entry name" value="Cation_efflux_CTD"/>
</dbReference>
<accession>F0GUX3</accession>
<dbReference type="GO" id="GO:0016020">
    <property type="term" value="C:membrane"/>
    <property type="evidence" value="ECO:0007669"/>
    <property type="project" value="UniProtKB-SubCell"/>
</dbReference>
<dbReference type="PANTHER" id="PTHR43840">
    <property type="entry name" value="MITOCHONDRIAL METAL TRANSPORTER 1-RELATED"/>
    <property type="match status" value="1"/>
</dbReference>
<evidence type="ECO:0000256" key="3">
    <source>
        <dbReference type="ARBA" id="ARBA00022448"/>
    </source>
</evidence>
<feature type="transmembrane region" description="Helical" evidence="7">
    <location>
        <begin position="97"/>
        <end position="116"/>
    </location>
</feature>
<dbReference type="InterPro" id="IPR036837">
    <property type="entry name" value="Cation_efflux_CTD_sf"/>
</dbReference>
<evidence type="ECO:0000259" key="8">
    <source>
        <dbReference type="Pfam" id="PF01545"/>
    </source>
</evidence>
<dbReference type="RefSeq" id="WP_004834134.1">
    <property type="nucleotide sequence ID" value="NZ_AEXM01000012.1"/>
</dbReference>
<dbReference type="PANTHER" id="PTHR43840:SF50">
    <property type="entry name" value="MANGANESE EFFLUX SYSTEM PROTEIN MNES"/>
    <property type="match status" value="1"/>
</dbReference>
<evidence type="ECO:0000259" key="9">
    <source>
        <dbReference type="Pfam" id="PF16916"/>
    </source>
</evidence>
<evidence type="ECO:0000256" key="2">
    <source>
        <dbReference type="ARBA" id="ARBA00008114"/>
    </source>
</evidence>
<feature type="transmembrane region" description="Helical" evidence="7">
    <location>
        <begin position="21"/>
        <end position="43"/>
    </location>
</feature>
<comment type="caution">
    <text evidence="10">The sequence shown here is derived from an EMBL/GenBank/DDBJ whole genome shotgun (WGS) entry which is preliminary data.</text>
</comment>
<dbReference type="Proteomes" id="UP000005286">
    <property type="component" value="Unassembled WGS sequence"/>
</dbReference>
<dbReference type="NCBIfam" id="TIGR01297">
    <property type="entry name" value="CDF"/>
    <property type="match status" value="1"/>
</dbReference>
<dbReference type="PATRIC" id="fig|879305.3.peg.605"/>
<dbReference type="InterPro" id="IPR050291">
    <property type="entry name" value="CDF_Transporter"/>
</dbReference>
<sequence>MFNFLARKFIKKTQSEDEFTYRLSLISLSSIVGIIINILLFAMKIALGFLINSQAIINDAFNNLSDSVVSLMALLGSNISKKPADKEHPFGHGRSEYVISLLVSILIIYVGITLFINSVKSFGKDSFSSLSVISVIILLVSIAFKIYIYVLNRSLYKKLDSDLNLGVMLDARNDMISTSAIIITGLLQKYVNFNLDAIMGVVISFFVLQPGLEMFKDTVEILLGKRVDSSIENEISQIIIAEELIEGFHDLQIHEYGKGRLAGSVHVEVPANLTVEKVHNAIDKVEKKILSKTGVEITIHMDPTYCLIDENERR</sequence>
<comment type="subcellular location">
    <subcellularLocation>
        <location evidence="1">Membrane</location>
        <topology evidence="1">Multi-pass membrane protein</topology>
    </subcellularLocation>
</comment>
<keyword evidence="6 7" id="KW-0472">Membrane</keyword>
<organism evidence="10 11">
    <name type="scientific">Anaerococcus prevotii ACS-065-V-Col13</name>
    <dbReference type="NCBI Taxonomy" id="879305"/>
    <lineage>
        <taxon>Bacteria</taxon>
        <taxon>Bacillati</taxon>
        <taxon>Bacillota</taxon>
        <taxon>Tissierellia</taxon>
        <taxon>Tissierellales</taxon>
        <taxon>Peptoniphilaceae</taxon>
        <taxon>Anaerococcus</taxon>
    </lineage>
</organism>
<evidence type="ECO:0000313" key="10">
    <source>
        <dbReference type="EMBL" id="EGC82338.1"/>
    </source>
</evidence>
<dbReference type="AlphaFoldDB" id="F0GUX3"/>